<evidence type="ECO:0000313" key="2">
    <source>
        <dbReference type="EMBL" id="ALE03006.1"/>
    </source>
</evidence>
<dbReference type="AlphaFoldDB" id="A0A0M4LHJ7"/>
<dbReference type="RefSeq" id="WP_053943688.1">
    <property type="nucleotide sequence ID" value="NZ_CP010401.1"/>
</dbReference>
<keyword evidence="1" id="KW-0732">Signal</keyword>
<accession>A0A0M4LHJ7</accession>
<sequence>MKLKITIIVALILSLAGCASVHKLKKPPRCDGKRTRPLNIGKWNLNNQDIIFQEGATKPVVAPVILNMLESEKKQNNVTWSTTPSKVENFEQLYHKNAEVARE</sequence>
<name>A0A0M4LHJ7_9HYPH</name>
<evidence type="ECO:0000256" key="1">
    <source>
        <dbReference type="SAM" id="SignalP"/>
    </source>
</evidence>
<dbReference type="Proteomes" id="UP000057213">
    <property type="component" value="Chromosome"/>
</dbReference>
<dbReference type="PROSITE" id="PS51257">
    <property type="entry name" value="PROKAR_LIPOPROTEIN"/>
    <property type="match status" value="1"/>
</dbReference>
<dbReference type="STRING" id="1318743.PU02_0192"/>
<dbReference type="PATRIC" id="fig|1318743.3.peg.199"/>
<keyword evidence="3" id="KW-1185">Reference proteome</keyword>
<evidence type="ECO:0000313" key="3">
    <source>
        <dbReference type="Proteomes" id="UP000057213"/>
    </source>
</evidence>
<keyword evidence="2" id="KW-0449">Lipoprotein</keyword>
<feature type="chain" id="PRO_5005797621" evidence="1">
    <location>
        <begin position="20"/>
        <end position="103"/>
    </location>
</feature>
<dbReference type="OrthoDB" id="7923573at2"/>
<reference evidence="2 3" key="1">
    <citation type="journal article" date="2015" name="Genome Announc.">
        <title>Complete Genome Sequence of Bartonella ancashensis Strain 20.00, Isolated from the Blood of a Patient with Verruga Peruana.</title>
        <authorList>
            <person name="Hang J."/>
            <person name="Mullins K.E."/>
            <person name="Clifford R.J."/>
            <person name="Onmus-Leone F."/>
            <person name="Yang Y."/>
            <person name="Jiang J."/>
            <person name="Leguia M."/>
            <person name="Kasper M.R."/>
            <person name="Maguina C."/>
            <person name="Lesho E.P."/>
            <person name="Jarman R.G."/>
            <person name="Richards A.L."/>
            <person name="Blazes D."/>
        </authorList>
    </citation>
    <scope>NUCLEOTIDE SEQUENCE [LARGE SCALE GENOMIC DNA]</scope>
    <source>
        <strain evidence="2 3">20.00</strain>
    </source>
</reference>
<proteinExistence type="predicted"/>
<organism evidence="2 3">
    <name type="scientific">Bartonella ancashensis</name>
    <dbReference type="NCBI Taxonomy" id="1318743"/>
    <lineage>
        <taxon>Bacteria</taxon>
        <taxon>Pseudomonadati</taxon>
        <taxon>Pseudomonadota</taxon>
        <taxon>Alphaproteobacteria</taxon>
        <taxon>Hyphomicrobiales</taxon>
        <taxon>Bartonellaceae</taxon>
        <taxon>Bartonella</taxon>
    </lineage>
</organism>
<feature type="signal peptide" evidence="1">
    <location>
        <begin position="1"/>
        <end position="19"/>
    </location>
</feature>
<dbReference type="KEGG" id="banc:PU02_0192"/>
<gene>
    <name evidence="2" type="ORF">PU02_0192</name>
</gene>
<dbReference type="EMBL" id="CP010401">
    <property type="protein sequence ID" value="ALE03006.1"/>
    <property type="molecule type" value="Genomic_DNA"/>
</dbReference>
<protein>
    <submittedName>
        <fullName evidence="2">Lipoprotein of type IV secretion complex that spans outer membrane and periplasm, VirB7</fullName>
    </submittedName>
</protein>